<dbReference type="InterPro" id="IPR005509">
    <property type="entry name" value="AfsA_hotdog_dom"/>
</dbReference>
<name>A0A233SIA5_STRDA</name>
<dbReference type="EMBL" id="MCGQ01000013">
    <property type="protein sequence ID" value="OXY95381.1"/>
    <property type="molecule type" value="Genomic_DNA"/>
</dbReference>
<feature type="domain" description="A-factor biosynthesis hotdog" evidence="1">
    <location>
        <begin position="29"/>
        <end position="163"/>
    </location>
</feature>
<comment type="caution">
    <text evidence="2">The sequence shown here is derived from an EMBL/GenBank/DDBJ whole genome shotgun (WGS) entry which is preliminary data.</text>
</comment>
<evidence type="ECO:0000259" key="1">
    <source>
        <dbReference type="Pfam" id="PF03756"/>
    </source>
</evidence>
<dbReference type="InterPro" id="IPR047757">
    <property type="entry name" value="AfsA-like"/>
</dbReference>
<dbReference type="AlphaFoldDB" id="A0A233SIA5"/>
<accession>A0A233SIA5</accession>
<organism evidence="2 3">
    <name type="scientific">Streptomyces diastatochromogenes</name>
    <dbReference type="NCBI Taxonomy" id="42236"/>
    <lineage>
        <taxon>Bacteria</taxon>
        <taxon>Bacillati</taxon>
        <taxon>Actinomycetota</taxon>
        <taxon>Actinomycetes</taxon>
        <taxon>Kitasatosporales</taxon>
        <taxon>Streptomycetaceae</taxon>
        <taxon>Streptomyces</taxon>
    </lineage>
</organism>
<dbReference type="Pfam" id="PF03756">
    <property type="entry name" value="AfsA"/>
    <property type="match status" value="2"/>
</dbReference>
<dbReference type="GO" id="GO:0016740">
    <property type="term" value="F:transferase activity"/>
    <property type="evidence" value="ECO:0007669"/>
    <property type="project" value="InterPro"/>
</dbReference>
<evidence type="ECO:0000313" key="2">
    <source>
        <dbReference type="EMBL" id="OXY95381.1"/>
    </source>
</evidence>
<dbReference type="OrthoDB" id="7838374at2"/>
<proteinExistence type="predicted"/>
<dbReference type="RefSeq" id="WP_094216986.1">
    <property type="nucleotide sequence ID" value="NZ_MCGQ01000013.1"/>
</dbReference>
<evidence type="ECO:0000313" key="3">
    <source>
        <dbReference type="Proteomes" id="UP000215483"/>
    </source>
</evidence>
<reference evidence="2 3" key="1">
    <citation type="submission" date="2016-07" db="EMBL/GenBank/DDBJ databases">
        <title>Draft genome of Streptomyces diastatochromogenes.</title>
        <authorList>
            <person name="Podduturi R."/>
            <person name="Lukassen M.B."/>
            <person name="Clausen N."/>
            <person name="Nielsen J.L."/>
            <person name="Jorgensen N.O."/>
        </authorList>
    </citation>
    <scope>NUCLEOTIDE SEQUENCE [LARGE SCALE GENOMIC DNA]</scope>
    <source>
        <strain evidence="2 3">DSM 40608</strain>
    </source>
</reference>
<gene>
    <name evidence="2" type="ORF">BEK98_14555</name>
</gene>
<sequence length="313" mass="34257">MSVSTLRSTSPLEHTRAGLTFDRTVPRQLVHRASVTEVFLTDAAAAAADRYLVGAQWPRHHALYHPDESGRCDFMLLAETVRQAGIYLLHRFYDVPLGHHFVFKSLDVHIDDHTALRVGGTPLGAVLDVSVTPAGDPGSGRFDARLDVTIEVDGQPCAYSTVAVVVVDARRYEVLRHRGRDLTSSIRATSPTTPSRAPVIAGRQDANVLLRTAADDDSSTWLLHVDLQHPGYFEHPSDHVPGMMLLEAFRQAGHLTAASNCVLTALEARFRSFGELFQPIVIRSATGPDGLLRLTAVQGERTLAEADALFIRD</sequence>
<feature type="domain" description="A-factor biosynthesis hotdog" evidence="1">
    <location>
        <begin position="204"/>
        <end position="307"/>
    </location>
</feature>
<dbReference type="Proteomes" id="UP000215483">
    <property type="component" value="Unassembled WGS sequence"/>
</dbReference>
<dbReference type="NCBIfam" id="NF041195">
    <property type="entry name" value="ScbA_BarX_GamBu"/>
    <property type="match status" value="1"/>
</dbReference>
<protein>
    <recommendedName>
        <fullName evidence="1">A-factor biosynthesis hotdog domain-containing protein</fullName>
    </recommendedName>
</protein>
<keyword evidence="3" id="KW-1185">Reference proteome</keyword>